<dbReference type="EMBL" id="VSSQ01025609">
    <property type="protein sequence ID" value="MPM73852.1"/>
    <property type="molecule type" value="Genomic_DNA"/>
</dbReference>
<comment type="caution">
    <text evidence="1">The sequence shown here is derived from an EMBL/GenBank/DDBJ whole genome shotgun (WGS) entry which is preliminary data.</text>
</comment>
<reference evidence="1" key="1">
    <citation type="submission" date="2019-08" db="EMBL/GenBank/DDBJ databases">
        <authorList>
            <person name="Kucharzyk K."/>
            <person name="Murdoch R.W."/>
            <person name="Higgins S."/>
            <person name="Loffler F."/>
        </authorList>
    </citation>
    <scope>NUCLEOTIDE SEQUENCE</scope>
</reference>
<proteinExistence type="predicted"/>
<gene>
    <name evidence="1" type="ORF">SDC9_120837</name>
</gene>
<accession>A0A645CAB6</accession>
<protein>
    <submittedName>
        <fullName evidence="1">Uncharacterized protein</fullName>
    </submittedName>
</protein>
<sequence length="111" mass="12732">MARDAQRADKVQNAVAFVQHIQPLGRVSDLLEDDGDRAANGIGSRDRERHALSVFIHTQDDKLSRFRFLCDIWGLYLHERDRLMQRPLGYDSVHRVSSSLDHTNDPTSIFS</sequence>
<name>A0A645CAB6_9ZZZZ</name>
<evidence type="ECO:0000313" key="1">
    <source>
        <dbReference type="EMBL" id="MPM73852.1"/>
    </source>
</evidence>
<dbReference type="AlphaFoldDB" id="A0A645CAB6"/>
<organism evidence="1">
    <name type="scientific">bioreactor metagenome</name>
    <dbReference type="NCBI Taxonomy" id="1076179"/>
    <lineage>
        <taxon>unclassified sequences</taxon>
        <taxon>metagenomes</taxon>
        <taxon>ecological metagenomes</taxon>
    </lineage>
</organism>